<dbReference type="Proteomes" id="UP000001554">
    <property type="component" value="Chromosome 15"/>
</dbReference>
<evidence type="ECO:0000256" key="2">
    <source>
        <dbReference type="ARBA" id="ARBA00010617"/>
    </source>
</evidence>
<dbReference type="InterPro" id="IPR002401">
    <property type="entry name" value="Cyt_P450_E_grp-I"/>
</dbReference>
<keyword evidence="5 9" id="KW-0560">Oxidoreductase</keyword>
<evidence type="ECO:0000256" key="1">
    <source>
        <dbReference type="ARBA" id="ARBA00001971"/>
    </source>
</evidence>
<evidence type="ECO:0000256" key="3">
    <source>
        <dbReference type="ARBA" id="ARBA00022617"/>
    </source>
</evidence>
<dbReference type="AlphaFoldDB" id="A0A9J7MC39"/>
<reference evidence="12" key="2">
    <citation type="submission" date="2025-08" db="UniProtKB">
        <authorList>
            <consortium name="RefSeq"/>
        </authorList>
    </citation>
    <scope>IDENTIFICATION</scope>
    <source>
        <strain evidence="12">S238N-H82</strain>
        <tissue evidence="12">Testes</tissue>
    </source>
</reference>
<dbReference type="InterPro" id="IPR050479">
    <property type="entry name" value="CYP11_CYP27_families"/>
</dbReference>
<dbReference type="Gene3D" id="1.10.630.10">
    <property type="entry name" value="Cytochrome P450"/>
    <property type="match status" value="1"/>
</dbReference>
<dbReference type="KEGG" id="bfo:118431405"/>
<dbReference type="GeneID" id="118431405"/>
<dbReference type="GO" id="GO:0042359">
    <property type="term" value="P:vitamin D metabolic process"/>
    <property type="evidence" value="ECO:0007669"/>
    <property type="project" value="UniProtKB-ARBA"/>
</dbReference>
<dbReference type="PROSITE" id="PS00086">
    <property type="entry name" value="CYTOCHROME_P450"/>
    <property type="match status" value="1"/>
</dbReference>
<gene>
    <name evidence="12" type="primary">LOC118431405</name>
</gene>
<keyword evidence="3 8" id="KW-0349">Heme</keyword>
<dbReference type="FunFam" id="1.10.630.10:FF:000006">
    <property type="entry name" value="Cytochrome P450 302a1, mitochondrial"/>
    <property type="match status" value="1"/>
</dbReference>
<organism evidence="11 12">
    <name type="scientific">Branchiostoma floridae</name>
    <name type="common">Florida lancelet</name>
    <name type="synonym">Amphioxus</name>
    <dbReference type="NCBI Taxonomy" id="7739"/>
    <lineage>
        <taxon>Eukaryota</taxon>
        <taxon>Metazoa</taxon>
        <taxon>Chordata</taxon>
        <taxon>Cephalochordata</taxon>
        <taxon>Leptocardii</taxon>
        <taxon>Amphioxiformes</taxon>
        <taxon>Branchiostomatidae</taxon>
        <taxon>Branchiostoma</taxon>
    </lineage>
</organism>
<sequence>MMSVPVISGSRQRLSAVVGRAVSPWRPQGHIGRVRALVGYRSGLVGPRTVPSPVQTYSTAAVGSTSHHNDDSEAKPFSALPGPPSVPVLGNFLHMWWEGLLEKEKLNKNHIMFTDFFRQYGPIFRLKIVNVDMVSIKDPVAVQELFRKEGKYPARIDIKPWRRYREISGKATGVFLSNGKDWQKNRSIMARPMLRPKHVSTYVSNLDTVSADMIKRLRVLQARADGIEVPNISDELFKWALESICTVLFNERMGYLQDNISQDAQDFIQGIHTIFLTTNTVIFPDADVHRFLRTKPWRQSVEAWDTVFRVGEKVMVRKLQEALEREERGEGEDDQPNFLAFVNSTGRLTKDEIYSNTIELMGAAIDTTSNTLLWTLYELSRRPELQDRLYQEVTQVIGQDKVMTWDHLKDLHLLKAIIKETLRMYPVVHNVSRLLQEDTVLMGYWLPAKTCVVAQVYAMGRDPQLFPDPDEFKPERWLRTGEAHDEINPYSSLPFGFGPRSCLGRRVAEVELQLLLAKMSQQFVLSQVEPEEISSVAQPLLMPETPLHLRFVDRK</sequence>
<evidence type="ECO:0000256" key="5">
    <source>
        <dbReference type="ARBA" id="ARBA00023002"/>
    </source>
</evidence>
<dbReference type="Pfam" id="PF00067">
    <property type="entry name" value="p450"/>
    <property type="match status" value="1"/>
</dbReference>
<dbReference type="GO" id="GO:0005506">
    <property type="term" value="F:iron ion binding"/>
    <property type="evidence" value="ECO:0007669"/>
    <property type="project" value="InterPro"/>
</dbReference>
<protein>
    <submittedName>
        <fullName evidence="12">Cytochrome P450 27C1-like isoform X1</fullName>
    </submittedName>
</protein>
<evidence type="ECO:0000256" key="7">
    <source>
        <dbReference type="ARBA" id="ARBA00023033"/>
    </source>
</evidence>
<evidence type="ECO:0000256" key="8">
    <source>
        <dbReference type="PIRSR" id="PIRSR602401-1"/>
    </source>
</evidence>
<dbReference type="SUPFAM" id="SSF48264">
    <property type="entry name" value="Cytochrome P450"/>
    <property type="match status" value="1"/>
</dbReference>
<name>A0A9J7MC39_BRAFL</name>
<dbReference type="CDD" id="cd11054">
    <property type="entry name" value="CYP24A1-like"/>
    <property type="match status" value="1"/>
</dbReference>
<dbReference type="PANTHER" id="PTHR24279">
    <property type="entry name" value="CYTOCHROME P450"/>
    <property type="match status" value="1"/>
</dbReference>
<reference evidence="11" key="1">
    <citation type="journal article" date="2020" name="Nat. Ecol. Evol.">
        <title>Deeply conserved synteny resolves early events in vertebrate evolution.</title>
        <authorList>
            <person name="Simakov O."/>
            <person name="Marletaz F."/>
            <person name="Yue J.X."/>
            <person name="O'Connell B."/>
            <person name="Jenkins J."/>
            <person name="Brandt A."/>
            <person name="Calef R."/>
            <person name="Tung C.H."/>
            <person name="Huang T.K."/>
            <person name="Schmutz J."/>
            <person name="Satoh N."/>
            <person name="Yu J.K."/>
            <person name="Putnam N.H."/>
            <person name="Green R.E."/>
            <person name="Rokhsar D.S."/>
        </authorList>
    </citation>
    <scope>NUCLEOTIDE SEQUENCE [LARGE SCALE GENOMIC DNA]</scope>
    <source>
        <strain evidence="11">S238N-H82</strain>
    </source>
</reference>
<keyword evidence="7 9" id="KW-0503">Monooxygenase</keyword>
<dbReference type="PANTHER" id="PTHR24279:SF120">
    <property type="entry name" value="CYTOCHROME P450"/>
    <property type="match status" value="1"/>
</dbReference>
<dbReference type="GO" id="GO:0016705">
    <property type="term" value="F:oxidoreductase activity, acting on paired donors, with incorporation or reduction of molecular oxygen"/>
    <property type="evidence" value="ECO:0007669"/>
    <property type="project" value="InterPro"/>
</dbReference>
<keyword evidence="11" id="KW-1185">Reference proteome</keyword>
<dbReference type="RefSeq" id="XP_035698503.1">
    <property type="nucleotide sequence ID" value="XM_035842610.1"/>
</dbReference>
<dbReference type="GO" id="GO:0004497">
    <property type="term" value="F:monooxygenase activity"/>
    <property type="evidence" value="ECO:0007669"/>
    <property type="project" value="UniProtKB-KW"/>
</dbReference>
<evidence type="ECO:0000256" key="9">
    <source>
        <dbReference type="RuleBase" id="RU000461"/>
    </source>
</evidence>
<keyword evidence="6 8" id="KW-0408">Iron</keyword>
<accession>A0A9J7MC39</accession>
<evidence type="ECO:0000256" key="10">
    <source>
        <dbReference type="SAM" id="MobiDB-lite"/>
    </source>
</evidence>
<comment type="cofactor">
    <cofactor evidence="1 8">
        <name>heme</name>
        <dbReference type="ChEBI" id="CHEBI:30413"/>
    </cofactor>
</comment>
<dbReference type="PRINTS" id="PR00385">
    <property type="entry name" value="P450"/>
</dbReference>
<keyword evidence="4 8" id="KW-0479">Metal-binding</keyword>
<dbReference type="InterPro" id="IPR036396">
    <property type="entry name" value="Cyt_P450_sf"/>
</dbReference>
<evidence type="ECO:0000313" key="12">
    <source>
        <dbReference type="RefSeq" id="XP_035698503.1"/>
    </source>
</evidence>
<evidence type="ECO:0000313" key="11">
    <source>
        <dbReference type="Proteomes" id="UP000001554"/>
    </source>
</evidence>
<proteinExistence type="inferred from homology"/>
<feature type="binding site" description="axial binding residue" evidence="8">
    <location>
        <position position="502"/>
    </location>
    <ligand>
        <name>heme</name>
        <dbReference type="ChEBI" id="CHEBI:30413"/>
    </ligand>
    <ligandPart>
        <name>Fe</name>
        <dbReference type="ChEBI" id="CHEBI:18248"/>
    </ligandPart>
</feature>
<feature type="region of interest" description="Disordered" evidence="10">
    <location>
        <begin position="59"/>
        <end position="80"/>
    </location>
</feature>
<dbReference type="OrthoDB" id="3945418at2759"/>
<comment type="similarity">
    <text evidence="2 9">Belongs to the cytochrome P450 family.</text>
</comment>
<dbReference type="OMA" id="RYEFASA"/>
<evidence type="ECO:0000256" key="6">
    <source>
        <dbReference type="ARBA" id="ARBA00023004"/>
    </source>
</evidence>
<evidence type="ECO:0000256" key="4">
    <source>
        <dbReference type="ARBA" id="ARBA00022723"/>
    </source>
</evidence>
<dbReference type="GO" id="GO:0020037">
    <property type="term" value="F:heme binding"/>
    <property type="evidence" value="ECO:0007669"/>
    <property type="project" value="InterPro"/>
</dbReference>
<dbReference type="PRINTS" id="PR00463">
    <property type="entry name" value="EP450I"/>
</dbReference>
<dbReference type="InterPro" id="IPR001128">
    <property type="entry name" value="Cyt_P450"/>
</dbReference>
<dbReference type="GO" id="GO:0005739">
    <property type="term" value="C:mitochondrion"/>
    <property type="evidence" value="ECO:0000318"/>
    <property type="project" value="GO_Central"/>
</dbReference>
<dbReference type="InterPro" id="IPR017972">
    <property type="entry name" value="Cyt_P450_CS"/>
</dbReference>